<feature type="region of interest" description="Disordered" evidence="5">
    <location>
        <begin position="67"/>
        <end position="106"/>
    </location>
</feature>
<dbReference type="GO" id="GO:0006279">
    <property type="term" value="P:premeiotic DNA replication"/>
    <property type="evidence" value="ECO:0007669"/>
    <property type="project" value="EnsemblFungi"/>
</dbReference>
<protein>
    <submittedName>
        <fullName evidence="7">LADA_0H06260g1_1</fullName>
    </submittedName>
</protein>
<dbReference type="GO" id="GO:0000775">
    <property type="term" value="C:chromosome, centromeric region"/>
    <property type="evidence" value="ECO:0007669"/>
    <property type="project" value="EnsemblFungi"/>
</dbReference>
<dbReference type="Gene3D" id="6.10.250.3410">
    <property type="entry name" value="DBF zinc finger"/>
    <property type="match status" value="1"/>
</dbReference>
<feature type="compositionally biased region" description="Polar residues" evidence="5">
    <location>
        <begin position="456"/>
        <end position="466"/>
    </location>
</feature>
<dbReference type="GO" id="GO:0060903">
    <property type="term" value="P:positive regulation of meiosis I"/>
    <property type="evidence" value="ECO:0007669"/>
    <property type="project" value="EnsemblFungi"/>
</dbReference>
<evidence type="ECO:0000313" key="7">
    <source>
        <dbReference type="EMBL" id="SCU97430.1"/>
    </source>
</evidence>
<dbReference type="PROSITE" id="PS51265">
    <property type="entry name" value="ZF_DBF4"/>
    <property type="match status" value="1"/>
</dbReference>
<dbReference type="SMART" id="SM00586">
    <property type="entry name" value="ZnF_DBF"/>
    <property type="match status" value="1"/>
</dbReference>
<dbReference type="GO" id="GO:1903468">
    <property type="term" value="P:positive regulation of DNA replication initiation"/>
    <property type="evidence" value="ECO:0007669"/>
    <property type="project" value="EnsemblFungi"/>
</dbReference>
<dbReference type="GO" id="GO:0033314">
    <property type="term" value="P:mitotic DNA replication checkpoint signaling"/>
    <property type="evidence" value="ECO:0007669"/>
    <property type="project" value="EnsemblFungi"/>
</dbReference>
<dbReference type="InterPro" id="IPR013939">
    <property type="entry name" value="Regulatory_Dfp1/Him1"/>
</dbReference>
<feature type="region of interest" description="Disordered" evidence="5">
    <location>
        <begin position="1"/>
        <end position="28"/>
    </location>
</feature>
<keyword evidence="8" id="KW-1185">Reference proteome</keyword>
<dbReference type="GO" id="GO:0031431">
    <property type="term" value="C:Dbf4-dependent protein kinase complex"/>
    <property type="evidence" value="ECO:0007669"/>
    <property type="project" value="EnsemblFungi"/>
</dbReference>
<dbReference type="OrthoDB" id="21380at2759"/>
<feature type="compositionally biased region" description="Polar residues" evidence="5">
    <location>
        <begin position="81"/>
        <end position="91"/>
    </location>
</feature>
<keyword evidence="2 4" id="KW-0863">Zinc-finger</keyword>
<dbReference type="GO" id="GO:0008270">
    <property type="term" value="F:zinc ion binding"/>
    <property type="evidence" value="ECO:0007669"/>
    <property type="project" value="UniProtKB-KW"/>
</dbReference>
<organism evidence="7 8">
    <name type="scientific">Lachancea dasiensis</name>
    <dbReference type="NCBI Taxonomy" id="1072105"/>
    <lineage>
        <taxon>Eukaryota</taxon>
        <taxon>Fungi</taxon>
        <taxon>Dikarya</taxon>
        <taxon>Ascomycota</taxon>
        <taxon>Saccharomycotina</taxon>
        <taxon>Saccharomycetes</taxon>
        <taxon>Saccharomycetales</taxon>
        <taxon>Saccharomycetaceae</taxon>
        <taxon>Lachancea</taxon>
    </lineage>
</organism>
<dbReference type="GO" id="GO:0000785">
    <property type="term" value="C:chromatin"/>
    <property type="evidence" value="ECO:0007669"/>
    <property type="project" value="EnsemblFungi"/>
</dbReference>
<feature type="region of interest" description="Disordered" evidence="5">
    <location>
        <begin position="501"/>
        <end position="539"/>
    </location>
</feature>
<dbReference type="EMBL" id="LT598461">
    <property type="protein sequence ID" value="SCU97430.1"/>
    <property type="molecule type" value="Genomic_DNA"/>
</dbReference>
<dbReference type="InterPro" id="IPR036420">
    <property type="entry name" value="BRCT_dom_sf"/>
</dbReference>
<dbReference type="Pfam" id="PF07535">
    <property type="entry name" value="zf-DBF"/>
    <property type="match status" value="1"/>
</dbReference>
<dbReference type="AlphaFoldDB" id="A0A1G4K1K0"/>
<name>A0A1G4K1K0_9SACH</name>
<dbReference type="Pfam" id="PF08630">
    <property type="entry name" value="Dfp1_Him1_M"/>
    <property type="match status" value="1"/>
</dbReference>
<feature type="compositionally biased region" description="Polar residues" evidence="5">
    <location>
        <begin position="1"/>
        <end position="18"/>
    </location>
</feature>
<keyword evidence="3" id="KW-0862">Zinc</keyword>
<accession>A0A1G4K1K0</accession>
<reference evidence="7 8" key="1">
    <citation type="submission" date="2016-03" db="EMBL/GenBank/DDBJ databases">
        <authorList>
            <person name="Devillers H."/>
        </authorList>
    </citation>
    <scope>NUCLEOTIDE SEQUENCE [LARGE SCALE GENOMIC DNA]</scope>
    <source>
        <strain evidence="7">CBS 10888</strain>
    </source>
</reference>
<evidence type="ECO:0000256" key="5">
    <source>
        <dbReference type="SAM" id="MobiDB-lite"/>
    </source>
</evidence>
<gene>
    <name evidence="7" type="ORF">LADA_0H06260G</name>
</gene>
<dbReference type="InterPro" id="IPR051590">
    <property type="entry name" value="Replication_Regulatory_Kinase"/>
</dbReference>
<evidence type="ECO:0000313" key="8">
    <source>
        <dbReference type="Proteomes" id="UP000190274"/>
    </source>
</evidence>
<proteinExistence type="predicted"/>
<evidence type="ECO:0000259" key="6">
    <source>
        <dbReference type="PROSITE" id="PS51265"/>
    </source>
</evidence>
<feature type="region of interest" description="Disordered" evidence="5">
    <location>
        <begin position="454"/>
        <end position="475"/>
    </location>
</feature>
<dbReference type="InterPro" id="IPR038545">
    <property type="entry name" value="Znf_DBF_sf"/>
</dbReference>
<feature type="compositionally biased region" description="Basic and acidic residues" evidence="5">
    <location>
        <begin position="510"/>
        <end position="524"/>
    </location>
</feature>
<dbReference type="GO" id="GO:0043539">
    <property type="term" value="F:protein serine/threonine kinase activator activity"/>
    <property type="evidence" value="ECO:0007669"/>
    <property type="project" value="EnsemblFungi"/>
</dbReference>
<dbReference type="GO" id="GO:0003688">
    <property type="term" value="F:DNA replication origin binding"/>
    <property type="evidence" value="ECO:0007669"/>
    <property type="project" value="EnsemblFungi"/>
</dbReference>
<dbReference type="GO" id="GO:0006270">
    <property type="term" value="P:DNA replication initiation"/>
    <property type="evidence" value="ECO:0007669"/>
    <property type="project" value="EnsemblFungi"/>
</dbReference>
<dbReference type="Pfam" id="PF22437">
    <property type="entry name" value="DBF4_BRCT"/>
    <property type="match status" value="1"/>
</dbReference>
<dbReference type="STRING" id="1266660.A0A1G4K1K0"/>
<dbReference type="InterPro" id="IPR006572">
    <property type="entry name" value="Znf_DBF"/>
</dbReference>
<evidence type="ECO:0000256" key="3">
    <source>
        <dbReference type="ARBA" id="ARBA00022833"/>
    </source>
</evidence>
<evidence type="ECO:0000256" key="4">
    <source>
        <dbReference type="PROSITE-ProRule" id="PRU00600"/>
    </source>
</evidence>
<feature type="domain" description="DBF4-type" evidence="6">
    <location>
        <begin position="554"/>
        <end position="603"/>
    </location>
</feature>
<keyword evidence="1" id="KW-0479">Metal-binding</keyword>
<dbReference type="FunFam" id="6.10.250.3410:FF:000001">
    <property type="entry name" value="Protein DBF4 homolog A"/>
    <property type="match status" value="1"/>
</dbReference>
<sequence length="610" mass="69046">MSTLKRSPLKQTDSNIRAGTQAAVKRRSVEKLEIQHRKRVRTVEGGGRSRTIEGAVQHQHRKAEFKKVDEGNDEGEERQNVNDNKTSNNNITGAKSAKTGGGKVTPQDLLEWQTNWRRIMRRDTKIYFDTTEASHKNDKKRDLLKRGFMSLGARITPFFDTDVTIVVTQRVIREYSRLPETDVLARAMIREMKIWDYEKASRFLNNLDVDLEAQECKNPLPPSTLSNLLHNEKLYGPTDRDPRAKREDVHYFKYPHVYLYDLWQVWAPVVIAEWRPQELNNPDRLPYPRVKPGTFGRCPFVGDGHCDELSAKRIMKRYKRDNQNEKYALQLRILYQKSAEPLSYTFDEFKTTKPLILSHNYPNSHECHDKLMGVNTQSSEETRSNQSVESINSRVDADTTTANAIKPPVKTVWKTPAVANLPPMMMLSRQDTEDMGADDLCRKKPRIPQEIKASGVVQSNDGSAVQGNGLGPTRASVMNKNMRTLNRLVVDKKFHGATVSPANASIGSTKPDEGEHSVKSDAAKRPTTSAATVKTSTGTTATAVPTATPAAHHVKMTSGYCENCRVKYECLDEHIGSEKHQEFAHDDLNFEPIDALIERLAASRAFTNRF</sequence>
<feature type="compositionally biased region" description="Low complexity" evidence="5">
    <location>
        <begin position="527"/>
        <end position="539"/>
    </location>
</feature>
<dbReference type="PANTHER" id="PTHR15375:SF26">
    <property type="entry name" value="PROTEIN CHIFFON"/>
    <property type="match status" value="1"/>
</dbReference>
<dbReference type="Proteomes" id="UP000190274">
    <property type="component" value="Chromosome H"/>
</dbReference>
<dbReference type="PANTHER" id="PTHR15375">
    <property type="entry name" value="ACTIVATOR OF S-PHASE KINASE-RELATED"/>
    <property type="match status" value="1"/>
</dbReference>
<dbReference type="Gene3D" id="3.40.50.10190">
    <property type="entry name" value="BRCT domain"/>
    <property type="match status" value="1"/>
</dbReference>
<dbReference type="GO" id="GO:0001100">
    <property type="term" value="P:negative regulation of exit from mitosis"/>
    <property type="evidence" value="ECO:0007669"/>
    <property type="project" value="EnsemblFungi"/>
</dbReference>
<dbReference type="InterPro" id="IPR055116">
    <property type="entry name" value="DBF4_BRCT"/>
</dbReference>
<evidence type="ECO:0000256" key="2">
    <source>
        <dbReference type="ARBA" id="ARBA00022771"/>
    </source>
</evidence>
<evidence type="ECO:0000256" key="1">
    <source>
        <dbReference type="ARBA" id="ARBA00022723"/>
    </source>
</evidence>